<name>A0A1D1VXV9_RAMVA</name>
<dbReference type="AlphaFoldDB" id="A0A1D1VXV9"/>
<organism evidence="1 2">
    <name type="scientific">Ramazzottius varieornatus</name>
    <name type="common">Water bear</name>
    <name type="synonym">Tardigrade</name>
    <dbReference type="NCBI Taxonomy" id="947166"/>
    <lineage>
        <taxon>Eukaryota</taxon>
        <taxon>Metazoa</taxon>
        <taxon>Ecdysozoa</taxon>
        <taxon>Tardigrada</taxon>
        <taxon>Eutardigrada</taxon>
        <taxon>Parachela</taxon>
        <taxon>Hypsibioidea</taxon>
        <taxon>Ramazzottiidae</taxon>
        <taxon>Ramazzottius</taxon>
    </lineage>
</organism>
<protein>
    <submittedName>
        <fullName evidence="1">Uncharacterized protein</fullName>
    </submittedName>
</protein>
<gene>
    <name evidence="1" type="primary">RvY_14225</name>
    <name evidence="1" type="synonym">RvY_14225.2</name>
    <name evidence="1" type="ORF">RvY_14225-2</name>
</gene>
<evidence type="ECO:0000313" key="2">
    <source>
        <dbReference type="Proteomes" id="UP000186922"/>
    </source>
</evidence>
<reference evidence="1 2" key="1">
    <citation type="journal article" date="2016" name="Nat. Commun.">
        <title>Extremotolerant tardigrade genome and improved radiotolerance of human cultured cells by tardigrade-unique protein.</title>
        <authorList>
            <person name="Hashimoto T."/>
            <person name="Horikawa D.D."/>
            <person name="Saito Y."/>
            <person name="Kuwahara H."/>
            <person name="Kozuka-Hata H."/>
            <person name="Shin-I T."/>
            <person name="Minakuchi Y."/>
            <person name="Ohishi K."/>
            <person name="Motoyama A."/>
            <person name="Aizu T."/>
            <person name="Enomoto A."/>
            <person name="Kondo K."/>
            <person name="Tanaka S."/>
            <person name="Hara Y."/>
            <person name="Koshikawa S."/>
            <person name="Sagara H."/>
            <person name="Miura T."/>
            <person name="Yokobori S."/>
            <person name="Miyagawa K."/>
            <person name="Suzuki Y."/>
            <person name="Kubo T."/>
            <person name="Oyama M."/>
            <person name="Kohara Y."/>
            <person name="Fujiyama A."/>
            <person name="Arakawa K."/>
            <person name="Katayama T."/>
            <person name="Toyoda A."/>
            <person name="Kunieda T."/>
        </authorList>
    </citation>
    <scope>NUCLEOTIDE SEQUENCE [LARGE SCALE GENOMIC DNA]</scope>
    <source>
        <strain evidence="1 2">YOKOZUNA-1</strain>
    </source>
</reference>
<accession>A0A1D1VXV9</accession>
<keyword evidence="2" id="KW-1185">Reference proteome</keyword>
<comment type="caution">
    <text evidence="1">The sequence shown here is derived from an EMBL/GenBank/DDBJ whole genome shotgun (WGS) entry which is preliminary data.</text>
</comment>
<dbReference type="EMBL" id="BDGG01000010">
    <property type="protein sequence ID" value="GAV03854.1"/>
    <property type="molecule type" value="Genomic_DNA"/>
</dbReference>
<evidence type="ECO:0000313" key="1">
    <source>
        <dbReference type="EMBL" id="GAV03854.1"/>
    </source>
</evidence>
<dbReference type="Proteomes" id="UP000186922">
    <property type="component" value="Unassembled WGS sequence"/>
</dbReference>
<sequence>MSSYTRVCSLLSLSRSVVTHLGTLTVHFSEVNLDACARYITGEAALPAWYRTGVLTSEVPILIVGLRFIDVSEIYRYDIFIYHIPLSDIPSISIFRYDIFIMSNHCDVIYFDKVRYIIFIPALRGTIVKTSSIWPFCKLMSIATRICFLFLENDCTEL</sequence>
<proteinExistence type="predicted"/>